<sequence length="173" mass="19495">MALAVEKSAAFLAAAQGDDQLVSFQSGDFDRTWPFPQTSQGGIAAVQGGERPRKENLTRKNRCWLRLQRRFCGTVIGHCLTLRADCTDLLRYLPQSDRYKHPFAKFLNLETPFQRCHRDQKRPFFRIQGQGLADSSHAFAVLAAIIYPSLRGQPTWSLHLTDCAARKTAQGES</sequence>
<evidence type="ECO:0000313" key="1">
    <source>
        <dbReference type="EMBL" id="EFW14445.1"/>
    </source>
</evidence>
<gene>
    <name evidence="1" type="ORF">CPSG_09032</name>
</gene>
<dbReference type="Proteomes" id="UP000002497">
    <property type="component" value="Unassembled WGS sequence"/>
</dbReference>
<proteinExistence type="predicted"/>
<reference evidence="2" key="2">
    <citation type="submission" date="2010-03" db="EMBL/GenBank/DDBJ databases">
        <title>The genome sequence of Coccidioides posadasii strain Silveira.</title>
        <authorList>
            <consortium name="The Broad Institute Genome Sequencing Center for Infectious Disease"/>
            <person name="Neafsey D."/>
            <person name="Orbach M."/>
            <person name="Henn M.R."/>
            <person name="Cole G.T."/>
            <person name="Galgiani J."/>
            <person name="Gardner M.J."/>
            <person name="Kirkland T.N."/>
            <person name="Taylor J.W."/>
            <person name="Young S.K."/>
            <person name="Zeng Q."/>
            <person name="Koehrsen M."/>
            <person name="Alvarado L."/>
            <person name="Berlin A."/>
            <person name="Borenstein D."/>
            <person name="Chapman S.B."/>
            <person name="Chen Z."/>
            <person name="Engels R."/>
            <person name="Freedman E."/>
            <person name="Gellesch M."/>
            <person name="Goldberg J."/>
            <person name="Griggs A."/>
            <person name="Gujja S."/>
            <person name="Heilman E."/>
            <person name="Heiman D."/>
            <person name="Howarth C."/>
            <person name="Jen D."/>
            <person name="Larson L."/>
            <person name="Mehta T."/>
            <person name="Neiman D."/>
            <person name="Park D."/>
            <person name="Pearson M."/>
            <person name="Richards J."/>
            <person name="Roberts A."/>
            <person name="Saif S."/>
            <person name="Shea T."/>
            <person name="Shenoy N."/>
            <person name="Sisk P."/>
            <person name="Stolte C."/>
            <person name="Sykes S."/>
            <person name="Walk T."/>
            <person name="White J."/>
            <person name="Yandava C."/>
            <person name="Haas B."/>
            <person name="Nusbaum C."/>
            <person name="Birren B."/>
        </authorList>
    </citation>
    <scope>NUCLEOTIDE SEQUENCE [LARGE SCALE GENOMIC DNA]</scope>
    <source>
        <strain evidence="2">RMSCC 757 / Silveira</strain>
    </source>
</reference>
<dbReference type="AlphaFoldDB" id="E9DGT3"/>
<name>E9DGT3_COCPS</name>
<dbReference type="VEuPathDB" id="FungiDB:CPSG_09032"/>
<evidence type="ECO:0000313" key="2">
    <source>
        <dbReference type="Proteomes" id="UP000002497"/>
    </source>
</evidence>
<reference evidence="2" key="1">
    <citation type="journal article" date="2010" name="Genome Res.">
        <title>Population genomic sequencing of Coccidioides fungi reveals recent hybridization and transposon control.</title>
        <authorList>
            <person name="Neafsey D.E."/>
            <person name="Barker B.M."/>
            <person name="Sharpton T.J."/>
            <person name="Stajich J.E."/>
            <person name="Park D.J."/>
            <person name="Whiston E."/>
            <person name="Hung C.-Y."/>
            <person name="McMahan C."/>
            <person name="White J."/>
            <person name="Sykes S."/>
            <person name="Heiman D."/>
            <person name="Young S."/>
            <person name="Zeng Q."/>
            <person name="Abouelleil A."/>
            <person name="Aftuck L."/>
            <person name="Bessette D."/>
            <person name="Brown A."/>
            <person name="FitzGerald M."/>
            <person name="Lui A."/>
            <person name="Macdonald J.P."/>
            <person name="Priest M."/>
            <person name="Orbach M.J."/>
            <person name="Galgiani J.N."/>
            <person name="Kirkland T.N."/>
            <person name="Cole G.T."/>
            <person name="Birren B.W."/>
            <person name="Henn M.R."/>
            <person name="Taylor J.W."/>
            <person name="Rounsley S.D."/>
        </authorList>
    </citation>
    <scope>NUCLEOTIDE SEQUENCE [LARGE SCALE GENOMIC DNA]</scope>
    <source>
        <strain evidence="2">RMSCC 757 / Silveira</strain>
    </source>
</reference>
<dbReference type="EMBL" id="GL636506">
    <property type="protein sequence ID" value="EFW14445.1"/>
    <property type="molecule type" value="Genomic_DNA"/>
</dbReference>
<organism evidence="2">
    <name type="scientific">Coccidioides posadasii (strain RMSCC 757 / Silveira)</name>
    <name type="common">Valley fever fungus</name>
    <dbReference type="NCBI Taxonomy" id="443226"/>
    <lineage>
        <taxon>Eukaryota</taxon>
        <taxon>Fungi</taxon>
        <taxon>Dikarya</taxon>
        <taxon>Ascomycota</taxon>
        <taxon>Pezizomycotina</taxon>
        <taxon>Eurotiomycetes</taxon>
        <taxon>Eurotiomycetidae</taxon>
        <taxon>Onygenales</taxon>
        <taxon>Onygenaceae</taxon>
        <taxon>Coccidioides</taxon>
    </lineage>
</organism>
<keyword evidence="2" id="KW-1185">Reference proteome</keyword>
<protein>
    <submittedName>
        <fullName evidence="1">Uncharacterized protein</fullName>
    </submittedName>
</protein>
<dbReference type="HOGENOM" id="CLU_1547409_0_0_1"/>
<accession>E9DGT3</accession>